<feature type="active site" description="Charge relay system" evidence="5">
    <location>
        <position position="398"/>
    </location>
</feature>
<dbReference type="InterPro" id="IPR034193">
    <property type="entry name" value="PCSK9_ProteinaseK-like"/>
</dbReference>
<accession>A0AAV9XCI9</accession>
<protein>
    <recommendedName>
        <fullName evidence="9">Peptidase S8/S53 domain-containing protein</fullName>
    </recommendedName>
</protein>
<feature type="domain" description="Peptidase S8/S53" evidence="9">
    <location>
        <begin position="194"/>
        <end position="433"/>
    </location>
</feature>
<sequence length="486" mass="51902">MKSLAILSGCLLMATVPSTLAAPTRASRSQSHEAPAAAAPPPSRKAAVSPPKSDHNGYLVVVADHEERPWDAVLQDLGVHNSTKVKTFGKTVRMFSMDMSHLEARGLASYDNIKHVEKNYRRRAMVMPSKSKPMVMGRSFRPGHENAKRQADAIVEQSTAPWGLERISTPGKVVPGDRKTEDLFYKYKFDRLSGAGVDVYVLDTGINVNHVDFGGRAKMVFSAFNDMGEDENGHGTHTAGTIGSLTYGVAKNANILGVKILDASGEGDDENIAAGIDAVIDSHEKRKTQPGFMGSVISMSLGGIGTSVSLADIVRRASQAGIHIAAAAGNDGTDACRCDPGRLTKQMPVITVGATDIEDKVADFSNWGTCVDVHAPGVSIVSTWKDGNRSIKSEDGTSMAAPHVAGMIATELARNAQYKMDPEGMKKMILGKSLNGRIAMPTKTPTQGVMMLLNTGMGKEGSMGSKPSSNSTGTWTMQLRARQFRE</sequence>
<feature type="region of interest" description="Disordered" evidence="7">
    <location>
        <begin position="23"/>
        <end position="53"/>
    </location>
</feature>
<dbReference type="InterPro" id="IPR050131">
    <property type="entry name" value="Peptidase_S8_subtilisin-like"/>
</dbReference>
<dbReference type="PANTHER" id="PTHR43806">
    <property type="entry name" value="PEPTIDASE S8"/>
    <property type="match status" value="1"/>
</dbReference>
<keyword evidence="11" id="KW-1185">Reference proteome</keyword>
<dbReference type="PRINTS" id="PR00723">
    <property type="entry name" value="SUBTILISIN"/>
</dbReference>
<evidence type="ECO:0000259" key="9">
    <source>
        <dbReference type="Pfam" id="PF00082"/>
    </source>
</evidence>
<feature type="active site" description="Charge relay system" evidence="5">
    <location>
        <position position="203"/>
    </location>
</feature>
<evidence type="ECO:0000256" key="3">
    <source>
        <dbReference type="ARBA" id="ARBA00022801"/>
    </source>
</evidence>
<dbReference type="AlphaFoldDB" id="A0AAV9XCI9"/>
<dbReference type="Gene3D" id="3.40.50.200">
    <property type="entry name" value="Peptidase S8/S53 domain"/>
    <property type="match status" value="1"/>
</dbReference>
<dbReference type="GO" id="GO:0006508">
    <property type="term" value="P:proteolysis"/>
    <property type="evidence" value="ECO:0007669"/>
    <property type="project" value="UniProtKB-KW"/>
</dbReference>
<evidence type="ECO:0000313" key="11">
    <source>
        <dbReference type="Proteomes" id="UP001365542"/>
    </source>
</evidence>
<proteinExistence type="inferred from homology"/>
<dbReference type="PROSITE" id="PS00138">
    <property type="entry name" value="SUBTILASE_SER"/>
    <property type="match status" value="1"/>
</dbReference>
<dbReference type="GO" id="GO:0004252">
    <property type="term" value="F:serine-type endopeptidase activity"/>
    <property type="evidence" value="ECO:0007669"/>
    <property type="project" value="UniProtKB-UniRule"/>
</dbReference>
<keyword evidence="8" id="KW-0732">Signal</keyword>
<feature type="chain" id="PRO_5043821788" description="Peptidase S8/S53 domain-containing protein" evidence="8">
    <location>
        <begin position="22"/>
        <end position="486"/>
    </location>
</feature>
<reference evidence="10 11" key="1">
    <citation type="submission" date="2019-10" db="EMBL/GenBank/DDBJ databases">
        <authorList>
            <person name="Palmer J.M."/>
        </authorList>
    </citation>
    <scope>NUCLEOTIDE SEQUENCE [LARGE SCALE GENOMIC DNA]</scope>
    <source>
        <strain evidence="10 11">TWF694</strain>
    </source>
</reference>
<evidence type="ECO:0000256" key="4">
    <source>
        <dbReference type="ARBA" id="ARBA00022825"/>
    </source>
</evidence>
<evidence type="ECO:0000313" key="10">
    <source>
        <dbReference type="EMBL" id="KAK6539331.1"/>
    </source>
</evidence>
<dbReference type="Proteomes" id="UP001365542">
    <property type="component" value="Unassembled WGS sequence"/>
</dbReference>
<dbReference type="EMBL" id="JAVHJO010000006">
    <property type="protein sequence ID" value="KAK6539331.1"/>
    <property type="molecule type" value="Genomic_DNA"/>
</dbReference>
<keyword evidence="4 5" id="KW-0720">Serine protease</keyword>
<keyword evidence="2 5" id="KW-0645">Protease</keyword>
<dbReference type="InterPro" id="IPR023828">
    <property type="entry name" value="Peptidase_S8_Ser-AS"/>
</dbReference>
<evidence type="ECO:0000256" key="2">
    <source>
        <dbReference type="ARBA" id="ARBA00022670"/>
    </source>
</evidence>
<dbReference type="PANTHER" id="PTHR43806:SF11">
    <property type="entry name" value="CEREVISIN-RELATED"/>
    <property type="match status" value="1"/>
</dbReference>
<dbReference type="InterPro" id="IPR000209">
    <property type="entry name" value="Peptidase_S8/S53_dom"/>
</dbReference>
<dbReference type="FunFam" id="3.40.50.200:FF:000007">
    <property type="entry name" value="Subtilisin-like serine protease"/>
    <property type="match status" value="1"/>
</dbReference>
<feature type="region of interest" description="Disordered" evidence="7">
    <location>
        <begin position="459"/>
        <end position="486"/>
    </location>
</feature>
<dbReference type="Pfam" id="PF00082">
    <property type="entry name" value="Peptidase_S8"/>
    <property type="match status" value="1"/>
</dbReference>
<feature type="compositionally biased region" description="Polar residues" evidence="7">
    <location>
        <begin position="465"/>
        <end position="477"/>
    </location>
</feature>
<evidence type="ECO:0000256" key="8">
    <source>
        <dbReference type="SAM" id="SignalP"/>
    </source>
</evidence>
<comment type="caution">
    <text evidence="10">The sequence shown here is derived from an EMBL/GenBank/DDBJ whole genome shotgun (WGS) entry which is preliminary data.</text>
</comment>
<comment type="similarity">
    <text evidence="1 5 6">Belongs to the peptidase S8 family.</text>
</comment>
<feature type="signal peptide" evidence="8">
    <location>
        <begin position="1"/>
        <end position="21"/>
    </location>
</feature>
<name>A0AAV9XCI9_9PEZI</name>
<dbReference type="PROSITE" id="PS00136">
    <property type="entry name" value="SUBTILASE_ASP"/>
    <property type="match status" value="1"/>
</dbReference>
<dbReference type="PROSITE" id="PS51892">
    <property type="entry name" value="SUBTILASE"/>
    <property type="match status" value="1"/>
</dbReference>
<evidence type="ECO:0000256" key="7">
    <source>
        <dbReference type="SAM" id="MobiDB-lite"/>
    </source>
</evidence>
<dbReference type="InterPro" id="IPR015500">
    <property type="entry name" value="Peptidase_S8_subtilisin-rel"/>
</dbReference>
<feature type="active site" description="Charge relay system" evidence="5">
    <location>
        <position position="234"/>
    </location>
</feature>
<dbReference type="InterPro" id="IPR036852">
    <property type="entry name" value="Peptidase_S8/S53_dom_sf"/>
</dbReference>
<dbReference type="SUPFAM" id="SSF52743">
    <property type="entry name" value="Subtilisin-like"/>
    <property type="match status" value="1"/>
</dbReference>
<keyword evidence="3 5" id="KW-0378">Hydrolase</keyword>
<dbReference type="InterPro" id="IPR023827">
    <property type="entry name" value="Peptidase_S8_Asp-AS"/>
</dbReference>
<organism evidence="10 11">
    <name type="scientific">Orbilia ellipsospora</name>
    <dbReference type="NCBI Taxonomy" id="2528407"/>
    <lineage>
        <taxon>Eukaryota</taxon>
        <taxon>Fungi</taxon>
        <taxon>Dikarya</taxon>
        <taxon>Ascomycota</taxon>
        <taxon>Pezizomycotina</taxon>
        <taxon>Orbiliomycetes</taxon>
        <taxon>Orbiliales</taxon>
        <taxon>Orbiliaceae</taxon>
        <taxon>Orbilia</taxon>
    </lineage>
</organism>
<evidence type="ECO:0000256" key="6">
    <source>
        <dbReference type="RuleBase" id="RU003355"/>
    </source>
</evidence>
<dbReference type="CDD" id="cd04077">
    <property type="entry name" value="Peptidases_S8_PCSK9_ProteinaseK_like"/>
    <property type="match status" value="1"/>
</dbReference>
<gene>
    <name evidence="10" type="ORF">TWF694_009564</name>
</gene>
<evidence type="ECO:0000256" key="1">
    <source>
        <dbReference type="ARBA" id="ARBA00011073"/>
    </source>
</evidence>
<evidence type="ECO:0000256" key="5">
    <source>
        <dbReference type="PROSITE-ProRule" id="PRU01240"/>
    </source>
</evidence>